<evidence type="ECO:0000313" key="1">
    <source>
        <dbReference type="EMBL" id="KAI9914343.1"/>
    </source>
</evidence>
<reference evidence="1 2" key="1">
    <citation type="journal article" date="2022" name="bioRxiv">
        <title>The genome of the oomycete Peronosclerospora sorghi, a cosmopolitan pathogen of maize and sorghum, is inflated with dispersed pseudogenes.</title>
        <authorList>
            <person name="Fletcher K."/>
            <person name="Martin F."/>
            <person name="Isakeit T."/>
            <person name="Cavanaugh K."/>
            <person name="Magill C."/>
            <person name="Michelmore R."/>
        </authorList>
    </citation>
    <scope>NUCLEOTIDE SEQUENCE [LARGE SCALE GENOMIC DNA]</scope>
    <source>
        <strain evidence="1">P6</strain>
    </source>
</reference>
<name>A0ACC0W8S7_9STRA</name>
<keyword evidence="2" id="KW-1185">Reference proteome</keyword>
<protein>
    <submittedName>
        <fullName evidence="1">Uncharacterized protein</fullName>
    </submittedName>
</protein>
<organism evidence="1 2">
    <name type="scientific">Peronosclerospora sorghi</name>
    <dbReference type="NCBI Taxonomy" id="230839"/>
    <lineage>
        <taxon>Eukaryota</taxon>
        <taxon>Sar</taxon>
        <taxon>Stramenopiles</taxon>
        <taxon>Oomycota</taxon>
        <taxon>Peronosporomycetes</taxon>
        <taxon>Peronosporales</taxon>
        <taxon>Peronosporaceae</taxon>
        <taxon>Peronosclerospora</taxon>
    </lineage>
</organism>
<comment type="caution">
    <text evidence="1">The sequence shown here is derived from an EMBL/GenBank/DDBJ whole genome shotgun (WGS) entry which is preliminary data.</text>
</comment>
<sequence length="211" mass="24544">MERRDAGTDTDEQIVSFLLTHDTNVFTLLKTRQKKKRTFQSLSRMPLIDRKLVNQDHRTLFRSTSASSLGANHICLLIVFRYCPLNMFTHQVAVQMITGLLHVGIRKAATLTPRFGAYQHHCSLWIKVQDDQDPVRLLGRMQMIMAEDGTLKTMALKRVHEKKWEKRKRKREEQNIRRANRRVGSLIDFILRRKKACVHGDAGSICMNECN</sequence>
<dbReference type="EMBL" id="CM047582">
    <property type="protein sequence ID" value="KAI9914343.1"/>
    <property type="molecule type" value="Genomic_DNA"/>
</dbReference>
<gene>
    <name evidence="1" type="ORF">PsorP6_006883</name>
</gene>
<dbReference type="Proteomes" id="UP001163321">
    <property type="component" value="Chromosome 3"/>
</dbReference>
<evidence type="ECO:0000313" key="2">
    <source>
        <dbReference type="Proteomes" id="UP001163321"/>
    </source>
</evidence>
<proteinExistence type="predicted"/>
<accession>A0ACC0W8S7</accession>